<keyword evidence="2" id="KW-1185">Reference proteome</keyword>
<accession>A0ABR0N1S3</accession>
<proteinExistence type="predicted"/>
<evidence type="ECO:0000313" key="1">
    <source>
        <dbReference type="EMBL" id="KAK5784496.1"/>
    </source>
</evidence>
<gene>
    <name evidence="1" type="ORF">PVK06_039020</name>
</gene>
<name>A0ABR0N1S3_GOSAR</name>
<protein>
    <submittedName>
        <fullName evidence="1">Uncharacterized protein</fullName>
    </submittedName>
</protein>
<organism evidence="1 2">
    <name type="scientific">Gossypium arboreum</name>
    <name type="common">Tree cotton</name>
    <name type="synonym">Gossypium nanking</name>
    <dbReference type="NCBI Taxonomy" id="29729"/>
    <lineage>
        <taxon>Eukaryota</taxon>
        <taxon>Viridiplantae</taxon>
        <taxon>Streptophyta</taxon>
        <taxon>Embryophyta</taxon>
        <taxon>Tracheophyta</taxon>
        <taxon>Spermatophyta</taxon>
        <taxon>Magnoliopsida</taxon>
        <taxon>eudicotyledons</taxon>
        <taxon>Gunneridae</taxon>
        <taxon>Pentapetalae</taxon>
        <taxon>rosids</taxon>
        <taxon>malvids</taxon>
        <taxon>Malvales</taxon>
        <taxon>Malvaceae</taxon>
        <taxon>Malvoideae</taxon>
        <taxon>Gossypium</taxon>
    </lineage>
</organism>
<dbReference type="SUPFAM" id="SSF49599">
    <property type="entry name" value="TRAF domain-like"/>
    <property type="match status" value="1"/>
</dbReference>
<comment type="caution">
    <text evidence="1">The sequence shown here is derived from an EMBL/GenBank/DDBJ whole genome shotgun (WGS) entry which is preliminary data.</text>
</comment>
<reference evidence="1 2" key="1">
    <citation type="submission" date="2023-03" db="EMBL/GenBank/DDBJ databases">
        <title>WGS of Gossypium arboreum.</title>
        <authorList>
            <person name="Yu D."/>
        </authorList>
    </citation>
    <scope>NUCLEOTIDE SEQUENCE [LARGE SCALE GENOMIC DNA]</scope>
    <source>
        <tissue evidence="1">Leaf</tissue>
    </source>
</reference>
<evidence type="ECO:0000313" key="2">
    <source>
        <dbReference type="Proteomes" id="UP001358586"/>
    </source>
</evidence>
<sequence length="80" mass="9163">MRRAKQWNKCPTCTTLIGHRESSGIYQSPVPKHKLRVPRSMKLRHENPCSCPVAECNFEGLSKQLCRHFRNEHGVSATTT</sequence>
<dbReference type="Proteomes" id="UP001358586">
    <property type="component" value="Chromosome 11"/>
</dbReference>
<dbReference type="EMBL" id="JARKNE010000011">
    <property type="protein sequence ID" value="KAK5784496.1"/>
    <property type="molecule type" value="Genomic_DNA"/>
</dbReference>